<dbReference type="RefSeq" id="XP_013239791.1">
    <property type="nucleotide sequence ID" value="XM_013384337.1"/>
</dbReference>
<gene>
    <name evidence="2" type="ORF">K437DRAFT_271334</name>
</gene>
<dbReference type="OrthoDB" id="419616at2759"/>
<dbReference type="HOGENOM" id="CLU_1205509_0_0_1"/>
<organism evidence="2 3">
    <name type="scientific">Tilletiaria anomala (strain ATCC 24038 / CBS 436.72 / UBC 951)</name>
    <dbReference type="NCBI Taxonomy" id="1037660"/>
    <lineage>
        <taxon>Eukaryota</taxon>
        <taxon>Fungi</taxon>
        <taxon>Dikarya</taxon>
        <taxon>Basidiomycota</taxon>
        <taxon>Ustilaginomycotina</taxon>
        <taxon>Exobasidiomycetes</taxon>
        <taxon>Georgefischeriales</taxon>
        <taxon>Tilletiariaceae</taxon>
        <taxon>Tilletiaria</taxon>
    </lineage>
</organism>
<dbReference type="InParanoid" id="A0A066V5B2"/>
<accession>A0A066V5B2</accession>
<dbReference type="Proteomes" id="UP000027361">
    <property type="component" value="Unassembled WGS sequence"/>
</dbReference>
<proteinExistence type="predicted"/>
<comment type="caution">
    <text evidence="2">The sequence shown here is derived from an EMBL/GenBank/DDBJ whole genome shotgun (WGS) entry which is preliminary data.</text>
</comment>
<keyword evidence="3" id="KW-1185">Reference proteome</keyword>
<evidence type="ECO:0000313" key="2">
    <source>
        <dbReference type="EMBL" id="KDN35428.1"/>
    </source>
</evidence>
<evidence type="ECO:0000256" key="1">
    <source>
        <dbReference type="SAM" id="MobiDB-lite"/>
    </source>
</evidence>
<reference evidence="2 3" key="1">
    <citation type="submission" date="2014-05" db="EMBL/GenBank/DDBJ databases">
        <title>Draft genome sequence of a rare smut relative, Tilletiaria anomala UBC 951.</title>
        <authorList>
            <consortium name="DOE Joint Genome Institute"/>
            <person name="Toome M."/>
            <person name="Kuo A."/>
            <person name="Henrissat B."/>
            <person name="Lipzen A."/>
            <person name="Tritt A."/>
            <person name="Yoshinaga Y."/>
            <person name="Zane M."/>
            <person name="Barry K."/>
            <person name="Grigoriev I.V."/>
            <person name="Spatafora J.W."/>
            <person name="Aimea M.C."/>
        </authorList>
    </citation>
    <scope>NUCLEOTIDE SEQUENCE [LARGE SCALE GENOMIC DNA]</scope>
    <source>
        <strain evidence="2 3">UBC 951</strain>
    </source>
</reference>
<feature type="region of interest" description="Disordered" evidence="1">
    <location>
        <begin position="53"/>
        <end position="81"/>
    </location>
</feature>
<evidence type="ECO:0000313" key="3">
    <source>
        <dbReference type="Proteomes" id="UP000027361"/>
    </source>
</evidence>
<feature type="compositionally biased region" description="Basic and acidic residues" evidence="1">
    <location>
        <begin position="53"/>
        <end position="72"/>
    </location>
</feature>
<dbReference type="GeneID" id="25266256"/>
<sequence length="230" mass="24795">MLLVNQSATLLRAGGAKLGTLNGFAQMSSSVMRALDPVLWWFFLPVESVPSREHKRDTSSSFDSQHEREHENSPSLSLSRSQKIEAVGGSNDVVFSTLSIERQSPFEREEQSASNKRLSSPKRRQHLRLYHVSASRSRGRAGPKSVLPLLTALDLPLTDNSITGTGCAPFLPGLDVLELSSDSGSESDGESEAGADATAPRRSYSLPTGPHGSVAFVLGRAESDMISSQQ</sequence>
<feature type="region of interest" description="Disordered" evidence="1">
    <location>
        <begin position="104"/>
        <end position="125"/>
    </location>
</feature>
<protein>
    <submittedName>
        <fullName evidence="2">Uncharacterized protein</fullName>
    </submittedName>
</protein>
<name>A0A066V5B2_TILAU</name>
<dbReference type="AlphaFoldDB" id="A0A066V5B2"/>
<feature type="region of interest" description="Disordered" evidence="1">
    <location>
        <begin position="179"/>
        <end position="210"/>
    </location>
</feature>
<dbReference type="EMBL" id="JMSN01000215">
    <property type="protein sequence ID" value="KDN35428.1"/>
    <property type="molecule type" value="Genomic_DNA"/>
</dbReference>